<gene>
    <name evidence="2" type="ORF">H5410_002579</name>
</gene>
<name>A0A9J6B2B5_SOLCO</name>
<evidence type="ECO:0000256" key="1">
    <source>
        <dbReference type="SAM" id="MobiDB-lite"/>
    </source>
</evidence>
<keyword evidence="3" id="KW-1185">Reference proteome</keyword>
<proteinExistence type="predicted"/>
<accession>A0A9J6B2B5</accession>
<dbReference type="Proteomes" id="UP000824120">
    <property type="component" value="Chromosome 1"/>
</dbReference>
<dbReference type="AlphaFoldDB" id="A0A9J6B2B5"/>
<organism evidence="2 3">
    <name type="scientific">Solanum commersonii</name>
    <name type="common">Commerson's wild potato</name>
    <name type="synonym">Commerson's nightshade</name>
    <dbReference type="NCBI Taxonomy" id="4109"/>
    <lineage>
        <taxon>Eukaryota</taxon>
        <taxon>Viridiplantae</taxon>
        <taxon>Streptophyta</taxon>
        <taxon>Embryophyta</taxon>
        <taxon>Tracheophyta</taxon>
        <taxon>Spermatophyta</taxon>
        <taxon>Magnoliopsida</taxon>
        <taxon>eudicotyledons</taxon>
        <taxon>Gunneridae</taxon>
        <taxon>Pentapetalae</taxon>
        <taxon>asterids</taxon>
        <taxon>lamiids</taxon>
        <taxon>Solanales</taxon>
        <taxon>Solanaceae</taxon>
        <taxon>Solanoideae</taxon>
        <taxon>Solaneae</taxon>
        <taxon>Solanum</taxon>
    </lineage>
</organism>
<protein>
    <submittedName>
        <fullName evidence="2">Uncharacterized protein</fullName>
    </submittedName>
</protein>
<feature type="region of interest" description="Disordered" evidence="1">
    <location>
        <begin position="1"/>
        <end position="20"/>
    </location>
</feature>
<evidence type="ECO:0000313" key="3">
    <source>
        <dbReference type="Proteomes" id="UP000824120"/>
    </source>
</evidence>
<dbReference type="EMBL" id="JACXVP010000001">
    <property type="protein sequence ID" value="KAG5630862.1"/>
    <property type="molecule type" value="Genomic_DNA"/>
</dbReference>
<sequence length="73" mass="8426">MREHSRKETTSGYRHPVYLSTSGIGKKRRGRYKCVNGISQEVPREPPQCDEGVGCNQTPKQLQHCKRHMQCLQ</sequence>
<comment type="caution">
    <text evidence="2">The sequence shown here is derived from an EMBL/GenBank/DDBJ whole genome shotgun (WGS) entry which is preliminary data.</text>
</comment>
<reference evidence="2 3" key="1">
    <citation type="submission" date="2020-09" db="EMBL/GenBank/DDBJ databases">
        <title>De no assembly of potato wild relative species, Solanum commersonii.</title>
        <authorList>
            <person name="Cho K."/>
        </authorList>
    </citation>
    <scope>NUCLEOTIDE SEQUENCE [LARGE SCALE GENOMIC DNA]</scope>
    <source>
        <strain evidence="2">LZ3.2</strain>
        <tissue evidence="2">Leaf</tissue>
    </source>
</reference>
<evidence type="ECO:0000313" key="2">
    <source>
        <dbReference type="EMBL" id="KAG5630862.1"/>
    </source>
</evidence>